<dbReference type="Pfam" id="PF00583">
    <property type="entry name" value="Acetyltransf_1"/>
    <property type="match status" value="1"/>
</dbReference>
<dbReference type="Gene3D" id="3.40.630.30">
    <property type="match status" value="1"/>
</dbReference>
<evidence type="ECO:0000313" key="2">
    <source>
        <dbReference type="EMBL" id="SJN18230.1"/>
    </source>
</evidence>
<dbReference type="PROSITE" id="PS51186">
    <property type="entry name" value="GNAT"/>
    <property type="match status" value="1"/>
</dbReference>
<reference evidence="2 3" key="1">
    <citation type="submission" date="2017-02" db="EMBL/GenBank/DDBJ databases">
        <authorList>
            <person name="Peterson S.W."/>
        </authorList>
    </citation>
    <scope>NUCLEOTIDE SEQUENCE [LARGE SCALE GENOMIC DNA]</scope>
    <source>
        <strain evidence="2 3">B Mb 05.01</strain>
    </source>
</reference>
<dbReference type="InterPro" id="IPR016181">
    <property type="entry name" value="Acyl_CoA_acyltransferase"/>
</dbReference>
<protein>
    <submittedName>
        <fullName evidence="2">GCN5-related N-acetyltransferase</fullName>
    </submittedName>
</protein>
<name>A0A1R4IEF8_9MICO</name>
<dbReference type="InterPro" id="IPR000182">
    <property type="entry name" value="GNAT_dom"/>
</dbReference>
<dbReference type="EMBL" id="FUKO01000006">
    <property type="protein sequence ID" value="SJN18230.1"/>
    <property type="molecule type" value="Genomic_DNA"/>
</dbReference>
<keyword evidence="3" id="KW-1185">Reference proteome</keyword>
<evidence type="ECO:0000313" key="3">
    <source>
        <dbReference type="Proteomes" id="UP000196320"/>
    </source>
</evidence>
<organism evidence="2 3">
    <name type="scientific">Microbacterium esteraromaticum</name>
    <dbReference type="NCBI Taxonomy" id="57043"/>
    <lineage>
        <taxon>Bacteria</taxon>
        <taxon>Bacillati</taxon>
        <taxon>Actinomycetota</taxon>
        <taxon>Actinomycetes</taxon>
        <taxon>Micrococcales</taxon>
        <taxon>Microbacteriaceae</taxon>
        <taxon>Microbacterium</taxon>
    </lineage>
</organism>
<dbReference type="SUPFAM" id="SSF55729">
    <property type="entry name" value="Acyl-CoA N-acyltransferases (Nat)"/>
    <property type="match status" value="1"/>
</dbReference>
<dbReference type="CDD" id="cd04301">
    <property type="entry name" value="NAT_SF"/>
    <property type="match status" value="1"/>
</dbReference>
<dbReference type="OrthoDB" id="4119890at2"/>
<gene>
    <name evidence="2" type="ORF">FM104_01710</name>
</gene>
<proteinExistence type="predicted"/>
<dbReference type="GO" id="GO:0016747">
    <property type="term" value="F:acyltransferase activity, transferring groups other than amino-acyl groups"/>
    <property type="evidence" value="ECO:0007669"/>
    <property type="project" value="InterPro"/>
</dbReference>
<sequence length="363" mass="40319">MTIPLVAGATLRLLELPARADAAPSPLIRAYTAVRNASLAEETGRTDDAVTAETMLPLLYSDADVARTQWYIERGGEVIGCVPLNVYQDDDAATAMGTIALLRKHWGQGIGTAALSHVEHFARDKGLRKLLCWNEHHEQGAVGTVPSPTGFGTVPNDHTARFLQRHGFTLEQIERASTLVWDPTTRRRLQDLHADAVAHATDYRIVQWMLPTPEEFIDGYAWLKSRMSTDVPDAELGMPIETWDADRVRRHDARYAGKGETVQVTAAEHIATGELCAFNELVIDQHPTSKTDQRDTLVLSGHRGHRLGMLLKTAGLLSWREQHPDSPHVMTYNAEENRPMLSINEAIGFAPIAYEGAWKKVLR</sequence>
<accession>A0A1R4IEF8</accession>
<keyword evidence="2" id="KW-0808">Transferase</keyword>
<dbReference type="Proteomes" id="UP000196320">
    <property type="component" value="Unassembled WGS sequence"/>
</dbReference>
<feature type="domain" description="N-acetyltransferase" evidence="1">
    <location>
        <begin position="26"/>
        <end position="187"/>
    </location>
</feature>
<dbReference type="AlphaFoldDB" id="A0A1R4IEF8"/>
<evidence type="ECO:0000259" key="1">
    <source>
        <dbReference type="PROSITE" id="PS51186"/>
    </source>
</evidence>